<name>A0A6P4ZAA9_BRABE</name>
<dbReference type="InterPro" id="IPR027370">
    <property type="entry name" value="Znf-RING_euk"/>
</dbReference>
<dbReference type="InterPro" id="IPR001258">
    <property type="entry name" value="NHL_repeat"/>
</dbReference>
<comment type="similarity">
    <text evidence="2">Belongs to the TRIM/RBCC family.</text>
</comment>
<dbReference type="InterPro" id="IPR017907">
    <property type="entry name" value="Znf_RING_CS"/>
</dbReference>
<evidence type="ECO:0000259" key="12">
    <source>
        <dbReference type="PROSITE" id="PS50119"/>
    </source>
</evidence>
<dbReference type="Proteomes" id="UP000515135">
    <property type="component" value="Unplaced"/>
</dbReference>
<feature type="repeat" description="NHL" evidence="10">
    <location>
        <begin position="543"/>
        <end position="581"/>
    </location>
</feature>
<dbReference type="GO" id="GO:0006513">
    <property type="term" value="P:protein monoubiquitination"/>
    <property type="evidence" value="ECO:0007669"/>
    <property type="project" value="TreeGrafter"/>
</dbReference>
<evidence type="ECO:0000256" key="5">
    <source>
        <dbReference type="ARBA" id="ARBA00022723"/>
    </source>
</evidence>
<evidence type="ECO:0000313" key="14">
    <source>
        <dbReference type="RefSeq" id="XP_019633608.1"/>
    </source>
</evidence>
<dbReference type="InterPro" id="IPR011042">
    <property type="entry name" value="6-blade_b-propeller_TolB-like"/>
</dbReference>
<keyword evidence="4" id="KW-0597">Phosphoprotein</keyword>
<comment type="catalytic activity">
    <reaction evidence="1">
        <text>S-ubiquitinyl-[E2 ubiquitin-conjugating enzyme]-L-cysteine + [acceptor protein]-L-lysine = [E2 ubiquitin-conjugating enzyme]-L-cysteine + N(6)-ubiquitinyl-[acceptor protein]-L-lysine.</text>
        <dbReference type="EC" id="2.3.2.27"/>
    </reaction>
</comment>
<evidence type="ECO:0000256" key="7">
    <source>
        <dbReference type="ARBA" id="ARBA00022771"/>
    </source>
</evidence>
<organism evidence="13 14">
    <name type="scientific">Branchiostoma belcheri</name>
    <name type="common">Amphioxus</name>
    <dbReference type="NCBI Taxonomy" id="7741"/>
    <lineage>
        <taxon>Eukaryota</taxon>
        <taxon>Metazoa</taxon>
        <taxon>Chordata</taxon>
        <taxon>Cephalochordata</taxon>
        <taxon>Leptocardii</taxon>
        <taxon>Amphioxiformes</taxon>
        <taxon>Branchiostomatidae</taxon>
        <taxon>Branchiostoma</taxon>
    </lineage>
</organism>
<sequence length="674" mass="74843">MNNRRPVRSDTERMASNILSHITEEFLVCQICLEDYDRPKILPCLHTFCQGCLEKLPAGKAAKGPGRISCPTCRQSATLPKDGVRALKDNFLVTKLSDVMKQTSDSAQEGLGEARCTTCEVDVYATSYCVDCPDYLCQTCATSHCRPKPTRSHRVVTLKDLKSGKVLVSARTAEPSKCSIHKEVHKFYCETCRQVICLHCVVTTHKEHRYVEVEEAAGKEKCVMEGLLRGVKRGAILHDIWLHELRECGEKWESQVEKMTKDIARQADAIIGTVQRLRDQRLAQVRSLHEARQKQLASATNTADTRLTQARNTIQFVSHLLVNGNPVELLNVAEGVKEELLKQSDKNVRTHLSSTKSFKELSYSPASLGLEEEIAKLLGDLKQKDVDVEVPPVAGLQIRANASLSHCKEVKLYKAIGKAGKEAGEFDSPLCIAITGGQDVVATDYRNKCLQVVDKEGGFKRKIDLGFQPECVTALDNGELLVTGDGPKVHVMNSEGRGERVIHVRNVAEKDTVGGGIAVDGLGRIVVTVGWQVFVLLPNGTPVCEFGDRDFGYILRVATDSRNHVIVSDMRNNNVKVFDPDYGILFKFGKHGSGDGQLDHPMGLYVDGDDNIIVCDSHNHRVSQFDRDGLFVRHLLTREDGLHYPWGLTLMHDGKMVVCDMNSKNGRMKLFSLK</sequence>
<keyword evidence="8" id="KW-0862">Zinc</keyword>
<dbReference type="PROSITE" id="PS50089">
    <property type="entry name" value="ZF_RING_2"/>
    <property type="match status" value="1"/>
</dbReference>
<evidence type="ECO:0000256" key="3">
    <source>
        <dbReference type="ARBA" id="ARBA00012483"/>
    </source>
</evidence>
<dbReference type="AlphaFoldDB" id="A0A6P4ZAA9"/>
<dbReference type="InterPro" id="IPR013083">
    <property type="entry name" value="Znf_RING/FYVE/PHD"/>
</dbReference>
<dbReference type="FunFam" id="2.120.10.30:FF:000064">
    <property type="entry name" value="Uncharacterized protein"/>
    <property type="match status" value="1"/>
</dbReference>
<dbReference type="SMART" id="SM00336">
    <property type="entry name" value="BBOX"/>
    <property type="match status" value="2"/>
</dbReference>
<feature type="repeat" description="NHL" evidence="10">
    <location>
        <begin position="585"/>
        <end position="628"/>
    </location>
</feature>
<keyword evidence="13" id="KW-1185">Reference proteome</keyword>
<evidence type="ECO:0000256" key="6">
    <source>
        <dbReference type="ARBA" id="ARBA00022737"/>
    </source>
</evidence>
<dbReference type="InterPro" id="IPR047153">
    <property type="entry name" value="TRIM45/56/19-like"/>
</dbReference>
<proteinExistence type="inferred from homology"/>
<dbReference type="InterPro" id="IPR000315">
    <property type="entry name" value="Znf_B-box"/>
</dbReference>
<dbReference type="Pfam" id="PF00643">
    <property type="entry name" value="zf-B_box"/>
    <property type="match status" value="1"/>
</dbReference>
<keyword evidence="7 9" id="KW-0863">Zinc-finger</keyword>
<dbReference type="SUPFAM" id="SSF101898">
    <property type="entry name" value="NHL repeat"/>
    <property type="match status" value="1"/>
</dbReference>
<dbReference type="RefSeq" id="XP_019633608.1">
    <property type="nucleotide sequence ID" value="XM_019778049.1"/>
</dbReference>
<evidence type="ECO:0000256" key="9">
    <source>
        <dbReference type="PROSITE-ProRule" id="PRU00024"/>
    </source>
</evidence>
<dbReference type="PANTHER" id="PTHR25462">
    <property type="entry name" value="BONUS, ISOFORM C-RELATED"/>
    <property type="match status" value="1"/>
</dbReference>
<dbReference type="PROSITE" id="PS50119">
    <property type="entry name" value="ZF_BBOX"/>
    <property type="match status" value="2"/>
</dbReference>
<dbReference type="Pfam" id="PF13445">
    <property type="entry name" value="zf-RING_UBOX"/>
    <property type="match status" value="1"/>
</dbReference>
<reference evidence="14" key="1">
    <citation type="submission" date="2025-08" db="UniProtKB">
        <authorList>
            <consortium name="RefSeq"/>
        </authorList>
    </citation>
    <scope>IDENTIFICATION</scope>
    <source>
        <tissue evidence="14">Gonad</tissue>
    </source>
</reference>
<dbReference type="Pfam" id="PF01436">
    <property type="entry name" value="NHL"/>
    <property type="match status" value="1"/>
</dbReference>
<feature type="domain" description="RING-type" evidence="11">
    <location>
        <begin position="29"/>
        <end position="74"/>
    </location>
</feature>
<feature type="domain" description="B box-type" evidence="12">
    <location>
        <begin position="111"/>
        <end position="158"/>
    </location>
</feature>
<dbReference type="SMART" id="SM00184">
    <property type="entry name" value="RING"/>
    <property type="match status" value="1"/>
</dbReference>
<evidence type="ECO:0000313" key="13">
    <source>
        <dbReference type="Proteomes" id="UP000515135"/>
    </source>
</evidence>
<dbReference type="Gene3D" id="3.30.40.10">
    <property type="entry name" value="Zinc/RING finger domain, C3HC4 (zinc finger)"/>
    <property type="match status" value="1"/>
</dbReference>
<dbReference type="GeneID" id="109477029"/>
<dbReference type="OrthoDB" id="6265224at2759"/>
<dbReference type="PROSITE" id="PS00518">
    <property type="entry name" value="ZF_RING_1"/>
    <property type="match status" value="1"/>
</dbReference>
<evidence type="ECO:0000256" key="10">
    <source>
        <dbReference type="PROSITE-ProRule" id="PRU00504"/>
    </source>
</evidence>
<dbReference type="GO" id="GO:0061630">
    <property type="term" value="F:ubiquitin protein ligase activity"/>
    <property type="evidence" value="ECO:0007669"/>
    <property type="project" value="UniProtKB-EC"/>
</dbReference>
<dbReference type="SUPFAM" id="SSF57850">
    <property type="entry name" value="RING/U-box"/>
    <property type="match status" value="1"/>
</dbReference>
<dbReference type="Gene3D" id="3.30.160.60">
    <property type="entry name" value="Classic Zinc Finger"/>
    <property type="match status" value="1"/>
</dbReference>
<gene>
    <name evidence="14" type="primary">LOC109477029</name>
</gene>
<feature type="domain" description="B box-type" evidence="12">
    <location>
        <begin position="173"/>
        <end position="213"/>
    </location>
</feature>
<keyword evidence="5" id="KW-0479">Metal-binding</keyword>
<evidence type="ECO:0000256" key="1">
    <source>
        <dbReference type="ARBA" id="ARBA00000900"/>
    </source>
</evidence>
<dbReference type="Gene3D" id="2.120.10.30">
    <property type="entry name" value="TolB, C-terminal domain"/>
    <property type="match status" value="2"/>
</dbReference>
<dbReference type="KEGG" id="bbel:109477029"/>
<dbReference type="EC" id="2.3.2.27" evidence="3"/>
<dbReference type="GO" id="GO:0008270">
    <property type="term" value="F:zinc ion binding"/>
    <property type="evidence" value="ECO:0007669"/>
    <property type="project" value="UniProtKB-KW"/>
</dbReference>
<accession>A0A6P4ZAA9</accession>
<protein>
    <recommendedName>
        <fullName evidence="3">RING-type E3 ubiquitin transferase</fullName>
        <ecNumber evidence="3">2.3.2.27</ecNumber>
    </recommendedName>
</protein>
<dbReference type="InterPro" id="IPR001841">
    <property type="entry name" value="Znf_RING"/>
</dbReference>
<evidence type="ECO:0000259" key="11">
    <source>
        <dbReference type="PROSITE" id="PS50089"/>
    </source>
</evidence>
<evidence type="ECO:0000256" key="4">
    <source>
        <dbReference type="ARBA" id="ARBA00022553"/>
    </source>
</evidence>
<keyword evidence="6" id="KW-0677">Repeat</keyword>
<dbReference type="SUPFAM" id="SSF57845">
    <property type="entry name" value="B-box zinc-binding domain"/>
    <property type="match status" value="1"/>
</dbReference>
<dbReference type="CDD" id="cd05819">
    <property type="entry name" value="NHL"/>
    <property type="match status" value="1"/>
</dbReference>
<evidence type="ECO:0000256" key="2">
    <source>
        <dbReference type="ARBA" id="ARBA00008518"/>
    </source>
</evidence>
<evidence type="ECO:0000256" key="8">
    <source>
        <dbReference type="ARBA" id="ARBA00022833"/>
    </source>
</evidence>
<dbReference type="PANTHER" id="PTHR25462:SF229">
    <property type="entry name" value="TRANSCRIPTION INTERMEDIARY FACTOR 1-BETA"/>
    <property type="match status" value="1"/>
</dbReference>
<dbReference type="PROSITE" id="PS51125">
    <property type="entry name" value="NHL"/>
    <property type="match status" value="2"/>
</dbReference>